<comment type="caution">
    <text evidence="2">The sequence shown here is derived from an EMBL/GenBank/DDBJ whole genome shotgun (WGS) entry which is preliminary data.</text>
</comment>
<evidence type="ECO:0000313" key="2">
    <source>
        <dbReference type="EMBL" id="KFG73666.1"/>
    </source>
</evidence>
<feature type="signal peptide" evidence="1">
    <location>
        <begin position="1"/>
        <end position="26"/>
    </location>
</feature>
<keyword evidence="3" id="KW-1185">Reference proteome</keyword>
<dbReference type="Proteomes" id="UP000029095">
    <property type="component" value="Unassembled WGS sequence"/>
</dbReference>
<evidence type="ECO:0008006" key="4">
    <source>
        <dbReference type="Google" id="ProtNLM"/>
    </source>
</evidence>
<protein>
    <recommendedName>
        <fullName evidence="4">Secreted protein</fullName>
    </recommendedName>
</protein>
<evidence type="ECO:0000256" key="1">
    <source>
        <dbReference type="SAM" id="SignalP"/>
    </source>
</evidence>
<accession>A0A086MXP8</accession>
<proteinExistence type="predicted"/>
<name>A0A086MXP8_9ACTN</name>
<feature type="chain" id="PRO_5001811495" description="Secreted protein" evidence="1">
    <location>
        <begin position="27"/>
        <end position="103"/>
    </location>
</feature>
<gene>
    <name evidence="2" type="ORF">FM21_23005</name>
</gene>
<evidence type="ECO:0000313" key="3">
    <source>
        <dbReference type="Proteomes" id="UP000029095"/>
    </source>
</evidence>
<reference evidence="2 3" key="1">
    <citation type="submission" date="2014-05" db="EMBL/GenBank/DDBJ databases">
        <title>Complete genome sequence of the Streptomyces mutabilis TRM45540.</title>
        <authorList>
            <person name="Luo X."/>
            <person name="Zhang L."/>
        </authorList>
    </citation>
    <scope>NUCLEOTIDE SEQUENCE [LARGE SCALE GENOMIC DNA]</scope>
    <source>
        <strain evidence="2 3">TRM45540</strain>
    </source>
</reference>
<dbReference type="STRING" id="1915400.FM21_23005"/>
<dbReference type="HOGENOM" id="CLU_2384931_0_0_11"/>
<keyword evidence="1" id="KW-0732">Signal</keyword>
<dbReference type="RefSeq" id="WP_043379857.1">
    <property type="nucleotide sequence ID" value="NZ_KN039947.1"/>
</dbReference>
<dbReference type="EMBL" id="JNFQ01000002">
    <property type="protein sequence ID" value="KFG73666.1"/>
    <property type="molecule type" value="Genomic_DNA"/>
</dbReference>
<sequence>MALKKAIACTVTALVMAGGAAGTAAAADDDNAKFENNSQVLSCTNLEVVNILILGSDNTNIDCSENTKEEKETKVTIVDEDDNSAKAHFLVEKDSEDRHHEYR</sequence>
<dbReference type="AlphaFoldDB" id="A0A086MXP8"/>
<organism evidence="2 3">
    <name type="scientific">Streptomyces mutabilis</name>
    <dbReference type="NCBI Taxonomy" id="67332"/>
    <lineage>
        <taxon>Bacteria</taxon>
        <taxon>Bacillati</taxon>
        <taxon>Actinomycetota</taxon>
        <taxon>Actinomycetes</taxon>
        <taxon>Kitasatosporales</taxon>
        <taxon>Streptomycetaceae</taxon>
        <taxon>Streptomyces</taxon>
    </lineage>
</organism>